<dbReference type="PROSITE" id="PS00108">
    <property type="entry name" value="PROTEIN_KINASE_ST"/>
    <property type="match status" value="1"/>
</dbReference>
<evidence type="ECO:0000259" key="1">
    <source>
        <dbReference type="PROSITE" id="PS50011"/>
    </source>
</evidence>
<feature type="domain" description="Protein kinase" evidence="1">
    <location>
        <begin position="173"/>
        <end position="458"/>
    </location>
</feature>
<dbReference type="Proteomes" id="UP001140453">
    <property type="component" value="Unassembled WGS sequence"/>
</dbReference>
<dbReference type="Gene3D" id="1.10.510.10">
    <property type="entry name" value="Transferase(Phosphotransferase) domain 1"/>
    <property type="match status" value="1"/>
</dbReference>
<dbReference type="InterPro" id="IPR011009">
    <property type="entry name" value="Kinase-like_dom_sf"/>
</dbReference>
<dbReference type="AlphaFoldDB" id="A0A9W8YNN0"/>
<dbReference type="InterPro" id="IPR000719">
    <property type="entry name" value="Prot_kinase_dom"/>
</dbReference>
<evidence type="ECO:0000313" key="2">
    <source>
        <dbReference type="EMBL" id="KAJ4387578.1"/>
    </source>
</evidence>
<dbReference type="PROSITE" id="PS50011">
    <property type="entry name" value="PROTEIN_KINASE_DOM"/>
    <property type="match status" value="1"/>
</dbReference>
<dbReference type="PANTHER" id="PTHR24359:SF1">
    <property type="entry name" value="INHIBITOR OF NUCLEAR FACTOR KAPPA-B KINASE EPSILON SUBUNIT HOMOLOG 1-RELATED"/>
    <property type="match status" value="1"/>
</dbReference>
<keyword evidence="3" id="KW-1185">Reference proteome</keyword>
<organism evidence="2 3">
    <name type="scientific">Gnomoniopsis smithogilvyi</name>
    <dbReference type="NCBI Taxonomy" id="1191159"/>
    <lineage>
        <taxon>Eukaryota</taxon>
        <taxon>Fungi</taxon>
        <taxon>Dikarya</taxon>
        <taxon>Ascomycota</taxon>
        <taxon>Pezizomycotina</taxon>
        <taxon>Sordariomycetes</taxon>
        <taxon>Sordariomycetidae</taxon>
        <taxon>Diaporthales</taxon>
        <taxon>Gnomoniaceae</taxon>
        <taxon>Gnomoniopsis</taxon>
    </lineage>
</organism>
<name>A0A9W8YNN0_9PEZI</name>
<gene>
    <name evidence="2" type="ORF">N0V93_008173</name>
</gene>
<dbReference type="SUPFAM" id="SSF56112">
    <property type="entry name" value="Protein kinase-like (PK-like)"/>
    <property type="match status" value="1"/>
</dbReference>
<accession>A0A9W8YNN0</accession>
<reference evidence="2" key="1">
    <citation type="submission" date="2022-10" db="EMBL/GenBank/DDBJ databases">
        <title>Tapping the CABI collections for fungal endophytes: first genome assemblies for Collariella, Neodidymelliopsis, Ascochyta clinopodiicola, Didymella pomorum, Didymosphaeria variabile, Neocosmospora piperis and Neocucurbitaria cava.</title>
        <authorList>
            <person name="Hill R."/>
        </authorList>
    </citation>
    <scope>NUCLEOTIDE SEQUENCE</scope>
    <source>
        <strain evidence="2">IMI 355082</strain>
    </source>
</reference>
<dbReference type="GO" id="GO:0005524">
    <property type="term" value="F:ATP binding"/>
    <property type="evidence" value="ECO:0007669"/>
    <property type="project" value="InterPro"/>
</dbReference>
<proteinExistence type="predicted"/>
<comment type="caution">
    <text evidence="2">The sequence shown here is derived from an EMBL/GenBank/DDBJ whole genome shotgun (WGS) entry which is preliminary data.</text>
</comment>
<dbReference type="EMBL" id="JAPEVB010000005">
    <property type="protein sequence ID" value="KAJ4387578.1"/>
    <property type="molecule type" value="Genomic_DNA"/>
</dbReference>
<evidence type="ECO:0000313" key="3">
    <source>
        <dbReference type="Proteomes" id="UP001140453"/>
    </source>
</evidence>
<protein>
    <recommendedName>
        <fullName evidence="1">Protein kinase domain-containing protein</fullName>
    </recommendedName>
</protein>
<dbReference type="Pfam" id="PF00069">
    <property type="entry name" value="Pkinase"/>
    <property type="match status" value="1"/>
</dbReference>
<dbReference type="PANTHER" id="PTHR24359">
    <property type="entry name" value="SERINE/THREONINE-PROTEIN KINASE SBK1"/>
    <property type="match status" value="1"/>
</dbReference>
<dbReference type="CDD" id="cd00180">
    <property type="entry name" value="PKc"/>
    <property type="match status" value="1"/>
</dbReference>
<sequence>MTSDSTPPVSGASLNDQLAGLLVDSRFPEATVCQFLPHGSIEQLIGRASIIDELFLDESRGDNRSQVPAGSQDDALVDFILHSAKKIFTICLMSHLKLEELRTAMERFSKHSFTDEKLPVDFESKPPPFSIDKLWTASRINEFKVKQWRVLAPVFPKEFVRLELSERHVLPFTNVDSERKEGTFGAVDGTRSNVAIKELKAYAGGQGENAHQIYEEWQAEAKALEETSRLDHSHIVPVKAIITKGQRNYFMFQWADGGSLRDLFQRKPKPVLTRGLVEDIAVQLTGIADALSALHNFQNNGAYRHGDLKPENILIFGNGKRIGLWTIADMGLAKCHYVSTGLRGPTSTRYATPSYEPPEVRTDPTAARSRLYDIWSMGCIVLELIIWLLYDCDDLDRFNRSLSGDDGSRGPYWVYHRRMNIAEVSPKVKKIIKYIRDDLSGTSSAMEDLLRIVENDLLVVALPALSRRQTGIGRSLADLQSPRGSNVLQQGRGNPSVVVSYAEDRDKSASSQTAAGPHRASANELCKALKDILKKGKEYELLMASEGGEPYI</sequence>
<dbReference type="InterPro" id="IPR008271">
    <property type="entry name" value="Ser/Thr_kinase_AS"/>
</dbReference>
<dbReference type="SMART" id="SM00220">
    <property type="entry name" value="S_TKc"/>
    <property type="match status" value="1"/>
</dbReference>
<dbReference type="OrthoDB" id="4062651at2759"/>
<dbReference type="GO" id="GO:0004674">
    <property type="term" value="F:protein serine/threonine kinase activity"/>
    <property type="evidence" value="ECO:0007669"/>
    <property type="project" value="TreeGrafter"/>
</dbReference>